<dbReference type="InterPro" id="IPR027275">
    <property type="entry name" value="PRC-brl_dom"/>
</dbReference>
<evidence type="ECO:0000256" key="1">
    <source>
        <dbReference type="SAM" id="MobiDB-lite"/>
    </source>
</evidence>
<dbReference type="AlphaFoldDB" id="A0A6J4PNP2"/>
<feature type="region of interest" description="Disordered" evidence="1">
    <location>
        <begin position="280"/>
        <end position="302"/>
    </location>
</feature>
<dbReference type="InterPro" id="IPR052967">
    <property type="entry name" value="Stress_Response_Assoc"/>
</dbReference>
<gene>
    <name evidence="4" type="ORF">AVDCRST_MAG82-1459</name>
</gene>
<reference evidence="4" key="1">
    <citation type="submission" date="2020-02" db="EMBL/GenBank/DDBJ databases">
        <authorList>
            <person name="Meier V. D."/>
        </authorList>
    </citation>
    <scope>NUCLEOTIDE SEQUENCE</scope>
    <source>
        <strain evidence="4">AVDCRST_MAG82</strain>
    </source>
</reference>
<feature type="compositionally biased region" description="Basic and acidic residues" evidence="1">
    <location>
        <begin position="156"/>
        <end position="165"/>
    </location>
</feature>
<dbReference type="NCBIfam" id="TIGR02271">
    <property type="entry name" value="YsnF/AvaK domain"/>
    <property type="match status" value="1"/>
</dbReference>
<evidence type="ECO:0000313" key="4">
    <source>
        <dbReference type="EMBL" id="CAA9421327.1"/>
    </source>
</evidence>
<feature type="compositionally biased region" description="Basic and acidic residues" evidence="1">
    <location>
        <begin position="117"/>
        <end position="130"/>
    </location>
</feature>
<dbReference type="GO" id="GO:0019684">
    <property type="term" value="P:photosynthesis, light reaction"/>
    <property type="evidence" value="ECO:0007669"/>
    <property type="project" value="InterPro"/>
</dbReference>
<dbReference type="SUPFAM" id="SSF50346">
    <property type="entry name" value="PRC-barrel domain"/>
    <property type="match status" value="1"/>
</dbReference>
<feature type="compositionally biased region" description="Basic and acidic residues" evidence="1">
    <location>
        <begin position="210"/>
        <end position="226"/>
    </location>
</feature>
<dbReference type="EMBL" id="CADCVA010000208">
    <property type="protein sequence ID" value="CAA9421327.1"/>
    <property type="molecule type" value="Genomic_DNA"/>
</dbReference>
<protein>
    <recommendedName>
        <fullName evidence="5">DUF2382 domain-containing protein</fullName>
    </recommendedName>
</protein>
<dbReference type="InterPro" id="IPR019060">
    <property type="entry name" value="DUF2382"/>
</dbReference>
<feature type="domain" description="DUF2382" evidence="3">
    <location>
        <begin position="184"/>
        <end position="290"/>
    </location>
</feature>
<feature type="domain" description="PRC-barrel" evidence="2">
    <location>
        <begin position="20"/>
        <end position="84"/>
    </location>
</feature>
<evidence type="ECO:0000259" key="2">
    <source>
        <dbReference type="Pfam" id="PF05239"/>
    </source>
</evidence>
<accession>A0A6J4PNP2</accession>
<dbReference type="PANTHER" id="PTHR38463">
    <property type="entry name" value="STRESS RESPONSE PROTEIN YSNF"/>
    <property type="match status" value="1"/>
</dbReference>
<name>A0A6J4PNP2_9ACTN</name>
<evidence type="ECO:0000259" key="3">
    <source>
        <dbReference type="Pfam" id="PF09557"/>
    </source>
</evidence>
<dbReference type="PANTHER" id="PTHR38463:SF1">
    <property type="entry name" value="STRESS RESPONSE PROTEIN YSNF"/>
    <property type="match status" value="1"/>
</dbReference>
<dbReference type="InterPro" id="IPR011033">
    <property type="entry name" value="PRC_barrel-like_sf"/>
</dbReference>
<sequence length="302" mass="33725">MTEYEQRSDRFTAVEDQYAGYTVVDESGSKIGKVDDLFLDENDQPEYFGVKMGFLGTSSTLIPADITTVDNERGFIEVSQTKEAVKDGPAFDDDREITPEYENEVRSYYGLGAVDSTEDRGTYGDYDGEHSGAGTTDSESAGTVGSGMSMGDTESGEFREHDRNQEGVSQPGSDLEDEDELRVQRSEEELRAGTREREAGSMKVRKRVRTDRERIEVPTKHEEVSVERVPVEGEATEAQIGEDEVSVPVTEEEVVVDKRAVAKEEVRLRKDTVEDTEVVEEDVRREEIEVEDSTERGSGTDR</sequence>
<dbReference type="GO" id="GO:0030077">
    <property type="term" value="C:plasma membrane light-harvesting complex"/>
    <property type="evidence" value="ECO:0007669"/>
    <property type="project" value="InterPro"/>
</dbReference>
<dbReference type="Gene3D" id="3.90.50.10">
    <property type="entry name" value="Photosynthetic Reaction Center, subunit H, domain 2"/>
    <property type="match status" value="1"/>
</dbReference>
<evidence type="ECO:0008006" key="5">
    <source>
        <dbReference type="Google" id="ProtNLM"/>
    </source>
</evidence>
<dbReference type="InterPro" id="IPR014747">
    <property type="entry name" value="Bac_photo_RC_H_C"/>
</dbReference>
<organism evidence="4">
    <name type="scientific">uncultured Rubrobacteraceae bacterium</name>
    <dbReference type="NCBI Taxonomy" id="349277"/>
    <lineage>
        <taxon>Bacteria</taxon>
        <taxon>Bacillati</taxon>
        <taxon>Actinomycetota</taxon>
        <taxon>Rubrobacteria</taxon>
        <taxon>Rubrobacterales</taxon>
        <taxon>Rubrobacteraceae</taxon>
        <taxon>environmental samples</taxon>
    </lineage>
</organism>
<feature type="compositionally biased region" description="Basic and acidic residues" evidence="1">
    <location>
        <begin position="181"/>
        <end position="200"/>
    </location>
</feature>
<feature type="compositionally biased region" description="Basic and acidic residues" evidence="1">
    <location>
        <begin position="281"/>
        <end position="302"/>
    </location>
</feature>
<feature type="region of interest" description="Disordered" evidence="1">
    <location>
        <begin position="113"/>
        <end position="226"/>
    </location>
</feature>
<feature type="compositionally biased region" description="Polar residues" evidence="1">
    <location>
        <begin position="133"/>
        <end position="143"/>
    </location>
</feature>
<proteinExistence type="predicted"/>
<dbReference type="Pfam" id="PF09557">
    <property type="entry name" value="DUF2382"/>
    <property type="match status" value="1"/>
</dbReference>
<dbReference type="Pfam" id="PF05239">
    <property type="entry name" value="PRC"/>
    <property type="match status" value="1"/>
</dbReference>